<dbReference type="RefSeq" id="WP_189567041.1">
    <property type="nucleotide sequence ID" value="NZ_BMXF01000005.1"/>
</dbReference>
<keyword evidence="2" id="KW-0808">Transferase</keyword>
<protein>
    <submittedName>
        <fullName evidence="6">Toxin HipA</fullName>
    </submittedName>
</protein>
<dbReference type="InterPro" id="IPR012893">
    <property type="entry name" value="HipA-like_C"/>
</dbReference>
<dbReference type="Pfam" id="PF13657">
    <property type="entry name" value="Couple_hipA"/>
    <property type="match status" value="1"/>
</dbReference>
<dbReference type="GO" id="GO:0005829">
    <property type="term" value="C:cytosol"/>
    <property type="evidence" value="ECO:0007669"/>
    <property type="project" value="TreeGrafter"/>
</dbReference>
<dbReference type="Proteomes" id="UP000598271">
    <property type="component" value="Unassembled WGS sequence"/>
</dbReference>
<evidence type="ECO:0000256" key="3">
    <source>
        <dbReference type="ARBA" id="ARBA00022777"/>
    </source>
</evidence>
<evidence type="ECO:0000256" key="2">
    <source>
        <dbReference type="ARBA" id="ARBA00022679"/>
    </source>
</evidence>
<reference evidence="6 7" key="1">
    <citation type="journal article" date="2014" name="Int. J. Syst. Evol. Microbiol.">
        <title>Complete genome sequence of Corynebacterium casei LMG S-19264T (=DSM 44701T), isolated from a smear-ripened cheese.</title>
        <authorList>
            <consortium name="US DOE Joint Genome Institute (JGI-PGF)"/>
            <person name="Walter F."/>
            <person name="Albersmeier A."/>
            <person name="Kalinowski J."/>
            <person name="Ruckert C."/>
        </authorList>
    </citation>
    <scope>NUCLEOTIDE SEQUENCE [LARGE SCALE GENOMIC DNA]</scope>
    <source>
        <strain evidence="6 7">KCTC 12866</strain>
    </source>
</reference>
<dbReference type="InterPro" id="IPR017508">
    <property type="entry name" value="HipA_N1"/>
</dbReference>
<dbReference type="Pfam" id="PF07804">
    <property type="entry name" value="HipA_C"/>
    <property type="match status" value="1"/>
</dbReference>
<dbReference type="AlphaFoldDB" id="A0A8J3D6T8"/>
<evidence type="ECO:0000313" key="6">
    <source>
        <dbReference type="EMBL" id="GHB82811.1"/>
    </source>
</evidence>
<evidence type="ECO:0000259" key="4">
    <source>
        <dbReference type="Pfam" id="PF07804"/>
    </source>
</evidence>
<sequence length="412" mass="45332">MKRNPKPVELLHVALDFGDRAPLSVGRLVPDNGRIYFEYDPEFLDGGLQISPYKLPLKTGTFSFEPSLFEGLSGVFNDSLPDGWGRLLLDRLLRSNGVLPETFSPLDRLAHVGKTGMGALTYLPDYGGSSSVGDLDLDELNEQTKAVLRGESSDVLENLIQLNGSSAGARPKALIGFNPGENSIIQAGEVLPSGYTPWIVKFGNSRDGADAGAIEYVYNLMALKAGLELPDFHLFKSKGNAGYFAAKRFDRLPEGKKLHVHTACGLLHSDFRIPALDYEDLIRATLWLTKDVRQAQKIYRYAVFNVLAHNRDDHSKNFSFLMDKKGVWRVSPAYDLTFSSGPAGQQSMLVAGEGQQPGKADLLKLAPHADLSRNEAIRILEEVQAALGEWKNLATNYGVTNDNIQLISKRIN</sequence>
<comment type="similarity">
    <text evidence="1">Belongs to the HipA Ser/Thr kinase family.</text>
</comment>
<evidence type="ECO:0000313" key="7">
    <source>
        <dbReference type="Proteomes" id="UP000598271"/>
    </source>
</evidence>
<dbReference type="PANTHER" id="PTHR37419:SF8">
    <property type="entry name" value="TOXIN YJJJ"/>
    <property type="match status" value="1"/>
</dbReference>
<gene>
    <name evidence="6" type="ORF">GCM10007390_42100</name>
</gene>
<keyword evidence="7" id="KW-1185">Reference proteome</keyword>
<proteinExistence type="inferred from homology"/>
<dbReference type="EMBL" id="BMXF01000005">
    <property type="protein sequence ID" value="GHB82811.1"/>
    <property type="molecule type" value="Genomic_DNA"/>
</dbReference>
<name>A0A8J3D6T8_9BACT</name>
<evidence type="ECO:0000256" key="1">
    <source>
        <dbReference type="ARBA" id="ARBA00010164"/>
    </source>
</evidence>
<evidence type="ECO:0000259" key="5">
    <source>
        <dbReference type="Pfam" id="PF13657"/>
    </source>
</evidence>
<dbReference type="Gene3D" id="1.10.1070.20">
    <property type="match status" value="1"/>
</dbReference>
<keyword evidence="3" id="KW-0418">Kinase</keyword>
<dbReference type="GO" id="GO:0004674">
    <property type="term" value="F:protein serine/threonine kinase activity"/>
    <property type="evidence" value="ECO:0007669"/>
    <property type="project" value="TreeGrafter"/>
</dbReference>
<dbReference type="InterPro" id="IPR052028">
    <property type="entry name" value="HipA_Ser/Thr_kinase"/>
</dbReference>
<feature type="domain" description="HipA-like C-terminal" evidence="4">
    <location>
        <begin position="165"/>
        <end position="388"/>
    </location>
</feature>
<accession>A0A8J3D6T8</accession>
<organism evidence="6 7">
    <name type="scientific">Persicitalea jodogahamensis</name>
    <dbReference type="NCBI Taxonomy" id="402147"/>
    <lineage>
        <taxon>Bacteria</taxon>
        <taxon>Pseudomonadati</taxon>
        <taxon>Bacteroidota</taxon>
        <taxon>Cytophagia</taxon>
        <taxon>Cytophagales</taxon>
        <taxon>Spirosomataceae</taxon>
        <taxon>Persicitalea</taxon>
    </lineage>
</organism>
<dbReference type="PANTHER" id="PTHR37419">
    <property type="entry name" value="SERINE/THREONINE-PROTEIN KINASE TOXIN HIPA"/>
    <property type="match status" value="1"/>
</dbReference>
<comment type="caution">
    <text evidence="6">The sequence shown here is derived from an EMBL/GenBank/DDBJ whole genome shotgun (WGS) entry which is preliminary data.</text>
</comment>
<feature type="domain" description="HipA N-terminal subdomain 1" evidence="5">
    <location>
        <begin position="24"/>
        <end position="122"/>
    </location>
</feature>